<gene>
    <name evidence="1" type="ORF">ACM01_14785</name>
</gene>
<evidence type="ECO:0000313" key="1">
    <source>
        <dbReference type="EMBL" id="KMS74187.1"/>
    </source>
</evidence>
<dbReference type="AlphaFoldDB" id="A0A0J7ZFL6"/>
<dbReference type="PATRIC" id="fig|1938.3.peg.8532"/>
<dbReference type="Proteomes" id="UP000037432">
    <property type="component" value="Unassembled WGS sequence"/>
</dbReference>
<proteinExistence type="predicted"/>
<comment type="caution">
    <text evidence="1">The sequence shown here is derived from an EMBL/GenBank/DDBJ whole genome shotgun (WGS) entry which is preliminary data.</text>
</comment>
<dbReference type="EMBL" id="LFNT01000014">
    <property type="protein sequence ID" value="KMS74187.1"/>
    <property type="molecule type" value="Genomic_DNA"/>
</dbReference>
<sequence length="95" mass="10410">MDRGNRTTAWLYPNTPRPALIVPSTEDVRAEVLDPLRMTQEQKRRLDGAACARCGRQDGLRPGGMARVLSGPDGTGRLGYPVRVCPDHVHTGGTW</sequence>
<organism evidence="1 2">
    <name type="scientific">Streptomyces viridochromogenes</name>
    <dbReference type="NCBI Taxonomy" id="1938"/>
    <lineage>
        <taxon>Bacteria</taxon>
        <taxon>Bacillati</taxon>
        <taxon>Actinomycetota</taxon>
        <taxon>Actinomycetes</taxon>
        <taxon>Kitasatosporales</taxon>
        <taxon>Streptomycetaceae</taxon>
        <taxon>Streptomyces</taxon>
    </lineage>
</organism>
<evidence type="ECO:0000313" key="2">
    <source>
        <dbReference type="Proteomes" id="UP000037432"/>
    </source>
</evidence>
<name>A0A0J7ZFL6_STRVR</name>
<protein>
    <submittedName>
        <fullName evidence="1">Uncharacterized protein</fullName>
    </submittedName>
</protein>
<reference evidence="1 2" key="1">
    <citation type="submission" date="2015-06" db="EMBL/GenBank/DDBJ databases">
        <authorList>
            <person name="Ju K.-S."/>
            <person name="Doroghazi J.R."/>
            <person name="Metcalf W.W."/>
        </authorList>
    </citation>
    <scope>NUCLEOTIDE SEQUENCE [LARGE SCALE GENOMIC DNA]</scope>
    <source>
        <strain evidence="1 2">NRRL 3414</strain>
    </source>
</reference>
<accession>A0A0J7ZFL6</accession>